<keyword evidence="1" id="KW-0732">Signal</keyword>
<protein>
    <submittedName>
        <fullName evidence="2">Uncharacterized protein</fullName>
    </submittedName>
</protein>
<feature type="chain" id="PRO_5035307036" evidence="1">
    <location>
        <begin position="22"/>
        <end position="69"/>
    </location>
</feature>
<dbReference type="EMBL" id="CAJVCH010384004">
    <property type="protein sequence ID" value="CAG7816984.1"/>
    <property type="molecule type" value="Genomic_DNA"/>
</dbReference>
<feature type="signal peptide" evidence="1">
    <location>
        <begin position="1"/>
        <end position="21"/>
    </location>
</feature>
<dbReference type="Proteomes" id="UP000708208">
    <property type="component" value="Unassembled WGS sequence"/>
</dbReference>
<comment type="caution">
    <text evidence="2">The sequence shown here is derived from an EMBL/GenBank/DDBJ whole genome shotgun (WGS) entry which is preliminary data.</text>
</comment>
<proteinExistence type="predicted"/>
<organism evidence="2 3">
    <name type="scientific">Allacma fusca</name>
    <dbReference type="NCBI Taxonomy" id="39272"/>
    <lineage>
        <taxon>Eukaryota</taxon>
        <taxon>Metazoa</taxon>
        <taxon>Ecdysozoa</taxon>
        <taxon>Arthropoda</taxon>
        <taxon>Hexapoda</taxon>
        <taxon>Collembola</taxon>
        <taxon>Symphypleona</taxon>
        <taxon>Sminthuridae</taxon>
        <taxon>Allacma</taxon>
    </lineage>
</organism>
<reference evidence="2" key="1">
    <citation type="submission" date="2021-06" db="EMBL/GenBank/DDBJ databases">
        <authorList>
            <person name="Hodson N. C."/>
            <person name="Mongue J. A."/>
            <person name="Jaron S. K."/>
        </authorList>
    </citation>
    <scope>NUCLEOTIDE SEQUENCE</scope>
</reference>
<keyword evidence="3" id="KW-1185">Reference proteome</keyword>
<evidence type="ECO:0000256" key="1">
    <source>
        <dbReference type="SAM" id="SignalP"/>
    </source>
</evidence>
<name>A0A8J2KPK3_9HEXA</name>
<evidence type="ECO:0000313" key="3">
    <source>
        <dbReference type="Proteomes" id="UP000708208"/>
    </source>
</evidence>
<gene>
    <name evidence="2" type="ORF">AFUS01_LOCUS27574</name>
</gene>
<sequence length="69" mass="7821">MKIQVAVCSLVLLLCLAMAFAEPANVLVKPGLITVEKDSSLEVEPREARLIVVKKYHRHRHHHRPPFGK</sequence>
<accession>A0A8J2KPK3</accession>
<evidence type="ECO:0000313" key="2">
    <source>
        <dbReference type="EMBL" id="CAG7816984.1"/>
    </source>
</evidence>
<dbReference type="AlphaFoldDB" id="A0A8J2KPK3"/>